<dbReference type="Pfam" id="PF12998">
    <property type="entry name" value="ING"/>
    <property type="match status" value="1"/>
</dbReference>
<feature type="binding site" evidence="13">
    <location>
        <position position="262"/>
    </location>
    <ligand>
        <name>Zn(2+)</name>
        <dbReference type="ChEBI" id="CHEBI:29105"/>
        <label>1</label>
    </ligand>
</feature>
<keyword evidence="4" id="KW-0227">DNA damage</keyword>
<keyword evidence="6 13" id="KW-0862">Zinc</keyword>
<dbReference type="InterPro" id="IPR011011">
    <property type="entry name" value="Znf_FYVE_PHD"/>
</dbReference>
<protein>
    <recommendedName>
        <fullName evidence="15">Chromatin modification-related protein</fullName>
    </recommendedName>
</protein>
<sequence>MDVASVLEEYLADIATLPSDVAFILEEIRVKDTKLVDLQKRIQQRDEIVQKYVKNNGAALEGPKEQSLYPKIRADFEEALTLQREKTQLATMGLYLVAKQVKVLDEQVAQVQQSGVVFPPPEDQEEVYSSAEPSPLPAQRPARKSVSEGSRRASRANIDKEKEKREKDSRSEKDRKRKSESQSSQKAAVADAVSGASAAPAAADLSTKTAGKPDGTKSVSEPAHEEGRVAVEVNGTRVSLKRDHNSTRHIPGTDDVEAFCYCKKPSVGNMIACDSDNCEIEWFHWECVGLTGDPVGAWFCPQCRDKIKKVSK</sequence>
<dbReference type="GO" id="GO:0035267">
    <property type="term" value="C:NuA4 histone acetyltransferase complex"/>
    <property type="evidence" value="ECO:0007669"/>
    <property type="project" value="TreeGrafter"/>
</dbReference>
<dbReference type="GO" id="GO:0008270">
    <property type="term" value="F:zinc ion binding"/>
    <property type="evidence" value="ECO:0007669"/>
    <property type="project" value="UniProtKB-KW"/>
</dbReference>
<dbReference type="GO" id="GO:0005634">
    <property type="term" value="C:nucleus"/>
    <property type="evidence" value="ECO:0007669"/>
    <property type="project" value="UniProtKB-SubCell"/>
</dbReference>
<dbReference type="Proteomes" id="UP001362899">
    <property type="component" value="Unassembled WGS sequence"/>
</dbReference>
<evidence type="ECO:0000256" key="16">
    <source>
        <dbReference type="SAM" id="MobiDB-lite"/>
    </source>
</evidence>
<dbReference type="InterPro" id="IPR028651">
    <property type="entry name" value="ING_fam"/>
</dbReference>
<dbReference type="SMART" id="SM00249">
    <property type="entry name" value="PHD"/>
    <property type="match status" value="1"/>
</dbReference>
<dbReference type="PROSITE" id="PS50016">
    <property type="entry name" value="ZF_PHD_2"/>
    <property type="match status" value="1"/>
</dbReference>
<comment type="domain">
    <text evidence="15">The PHD-type zinc finger mediates the binding to H3K4me3.</text>
</comment>
<feature type="binding site" evidence="13">
    <location>
        <position position="278"/>
    </location>
    <ligand>
        <name>Zn(2+)</name>
        <dbReference type="ChEBI" id="CHEBI:29105"/>
        <label>2</label>
    </ligand>
</feature>
<feature type="compositionally biased region" description="Low complexity" evidence="16">
    <location>
        <begin position="181"/>
        <end position="204"/>
    </location>
</feature>
<evidence type="ECO:0000256" key="9">
    <source>
        <dbReference type="ARBA" id="ARBA00023242"/>
    </source>
</evidence>
<keyword evidence="9 15" id="KW-0539">Nucleus</keyword>
<evidence type="ECO:0000256" key="14">
    <source>
        <dbReference type="PROSITE-ProRule" id="PRU00146"/>
    </source>
</evidence>
<evidence type="ECO:0000256" key="1">
    <source>
        <dbReference type="ARBA" id="ARBA00004123"/>
    </source>
</evidence>
<feature type="binding site" evidence="13">
    <location>
        <position position="273"/>
    </location>
    <ligand>
        <name>Zn(2+)</name>
        <dbReference type="ChEBI" id="CHEBI:29105"/>
        <label>2</label>
    </ligand>
</feature>
<evidence type="ECO:0000256" key="15">
    <source>
        <dbReference type="RuleBase" id="RU361213"/>
    </source>
</evidence>
<reference evidence="18 19" key="1">
    <citation type="journal article" date="2023" name="Elife">
        <title>Identification of key yeast species and microbe-microbe interactions impacting larval growth of Drosophila in the wild.</title>
        <authorList>
            <person name="Mure A."/>
            <person name="Sugiura Y."/>
            <person name="Maeda R."/>
            <person name="Honda K."/>
            <person name="Sakurai N."/>
            <person name="Takahashi Y."/>
            <person name="Watada M."/>
            <person name="Katoh T."/>
            <person name="Gotoh A."/>
            <person name="Gotoh Y."/>
            <person name="Taniguchi I."/>
            <person name="Nakamura K."/>
            <person name="Hayashi T."/>
            <person name="Katayama T."/>
            <person name="Uemura T."/>
            <person name="Hattori Y."/>
        </authorList>
    </citation>
    <scope>NUCLEOTIDE SEQUENCE [LARGE SCALE GENOMIC DNA]</scope>
    <source>
        <strain evidence="18 19">SB-73</strain>
    </source>
</reference>
<dbReference type="GO" id="GO:0006355">
    <property type="term" value="P:regulation of DNA-templated transcription"/>
    <property type="evidence" value="ECO:0007669"/>
    <property type="project" value="TreeGrafter"/>
</dbReference>
<keyword evidence="8" id="KW-0234">DNA repair</keyword>
<evidence type="ECO:0000259" key="17">
    <source>
        <dbReference type="PROSITE" id="PS50016"/>
    </source>
</evidence>
<feature type="binding site" evidence="13">
    <location>
        <position position="300"/>
    </location>
    <ligand>
        <name>Zn(2+)</name>
        <dbReference type="ChEBI" id="CHEBI:29105"/>
        <label>2</label>
    </ligand>
</feature>
<dbReference type="EMBL" id="BTGC01000008">
    <property type="protein sequence ID" value="GMM52925.1"/>
    <property type="molecule type" value="Genomic_DNA"/>
</dbReference>
<dbReference type="CDD" id="cd15505">
    <property type="entry name" value="PHD_ING"/>
    <property type="match status" value="1"/>
</dbReference>
<accession>A0AAV5RNC0</accession>
<feature type="binding site" evidence="13">
    <location>
        <position position="287"/>
    </location>
    <ligand>
        <name>Zn(2+)</name>
        <dbReference type="ChEBI" id="CHEBI:29105"/>
        <label>1</label>
    </ligand>
</feature>
<evidence type="ECO:0000256" key="11">
    <source>
        <dbReference type="ARBA" id="ARBA00023306"/>
    </source>
</evidence>
<feature type="domain" description="PHD-type" evidence="17">
    <location>
        <begin position="257"/>
        <end position="306"/>
    </location>
</feature>
<dbReference type="PANTHER" id="PTHR10333:SF100">
    <property type="entry name" value="CHROMATIN MODIFICATION-RELATED PROTEIN YNG2"/>
    <property type="match status" value="1"/>
</dbReference>
<dbReference type="CDD" id="cd16858">
    <property type="entry name" value="ING_ING3_Yng2p"/>
    <property type="match status" value="1"/>
</dbReference>
<dbReference type="SUPFAM" id="SSF57903">
    <property type="entry name" value="FYVE/PHD zinc finger"/>
    <property type="match status" value="1"/>
</dbReference>
<evidence type="ECO:0000256" key="10">
    <source>
        <dbReference type="ARBA" id="ARBA00023254"/>
    </source>
</evidence>
<evidence type="ECO:0000256" key="8">
    <source>
        <dbReference type="ARBA" id="ARBA00023204"/>
    </source>
</evidence>
<dbReference type="InterPro" id="IPR013083">
    <property type="entry name" value="Znf_RING/FYVE/PHD"/>
</dbReference>
<keyword evidence="11" id="KW-0131">Cell cycle</keyword>
<evidence type="ECO:0000256" key="13">
    <source>
        <dbReference type="PIRSR" id="PIRSR628651-51"/>
    </source>
</evidence>
<comment type="caution">
    <text evidence="18">The sequence shown here is derived from an EMBL/GenBank/DDBJ whole genome shotgun (WGS) entry which is preliminary data.</text>
</comment>
<proteinExistence type="inferred from homology"/>
<dbReference type="GO" id="GO:0006325">
    <property type="term" value="P:chromatin organization"/>
    <property type="evidence" value="ECO:0007669"/>
    <property type="project" value="UniProtKB-KW"/>
</dbReference>
<comment type="similarity">
    <text evidence="2 15">Belongs to the ING family.</text>
</comment>
<comment type="subcellular location">
    <subcellularLocation>
        <location evidence="1 15">Nucleus</location>
    </subcellularLocation>
</comment>
<keyword evidence="3 13" id="KW-0479">Metal-binding</keyword>
<dbReference type="InterPro" id="IPR024610">
    <property type="entry name" value="ING_N_histone-binding"/>
</dbReference>
<feature type="binding site" evidence="13">
    <location>
        <position position="260"/>
    </location>
    <ligand>
        <name>Zn(2+)</name>
        <dbReference type="ChEBI" id="CHEBI:29105"/>
        <label>1</label>
    </ligand>
</feature>
<dbReference type="GO" id="GO:0051321">
    <property type="term" value="P:meiotic cell cycle"/>
    <property type="evidence" value="ECO:0007669"/>
    <property type="project" value="UniProtKB-KW"/>
</dbReference>
<name>A0AAV5RNC0_STABA</name>
<keyword evidence="10" id="KW-0469">Meiosis</keyword>
<keyword evidence="7 15" id="KW-0156">Chromatin regulator</keyword>
<feature type="binding site" evidence="13">
    <location>
        <position position="303"/>
    </location>
    <ligand>
        <name>Zn(2+)</name>
        <dbReference type="ChEBI" id="CHEBI:29105"/>
        <label>2</label>
    </ligand>
</feature>
<dbReference type="PROSITE" id="PS01359">
    <property type="entry name" value="ZF_PHD_1"/>
    <property type="match status" value="1"/>
</dbReference>
<dbReference type="InterPro" id="IPR019787">
    <property type="entry name" value="Znf_PHD-finger"/>
</dbReference>
<dbReference type="PANTHER" id="PTHR10333">
    <property type="entry name" value="INHIBITOR OF GROWTH PROTEIN"/>
    <property type="match status" value="1"/>
</dbReference>
<comment type="subunit">
    <text evidence="15">Component of an histone acetyltransferase complex. Interacts with H3K4me3 and to a lesser extent with H3K4me2.</text>
</comment>
<dbReference type="InterPro" id="IPR001965">
    <property type="entry name" value="Znf_PHD"/>
</dbReference>
<feature type="binding site" evidence="13">
    <location>
        <position position="284"/>
    </location>
    <ligand>
        <name>Zn(2+)</name>
        <dbReference type="ChEBI" id="CHEBI:29105"/>
        <label>1</label>
    </ligand>
</feature>
<evidence type="ECO:0000256" key="7">
    <source>
        <dbReference type="ARBA" id="ARBA00022853"/>
    </source>
</evidence>
<dbReference type="SMART" id="SM01408">
    <property type="entry name" value="ING"/>
    <property type="match status" value="1"/>
</dbReference>
<gene>
    <name evidence="18" type="ORF">DASB73_038880</name>
</gene>
<organism evidence="18 19">
    <name type="scientific">Starmerella bacillaris</name>
    <name type="common">Yeast</name>
    <name type="synonym">Candida zemplinina</name>
    <dbReference type="NCBI Taxonomy" id="1247836"/>
    <lineage>
        <taxon>Eukaryota</taxon>
        <taxon>Fungi</taxon>
        <taxon>Dikarya</taxon>
        <taxon>Ascomycota</taxon>
        <taxon>Saccharomycotina</taxon>
        <taxon>Dipodascomycetes</taxon>
        <taxon>Dipodascales</taxon>
        <taxon>Trichomonascaceae</taxon>
        <taxon>Starmerella</taxon>
    </lineage>
</organism>
<evidence type="ECO:0000256" key="12">
    <source>
        <dbReference type="ARBA" id="ARBA00037044"/>
    </source>
</evidence>
<comment type="function">
    <text evidence="15">Component of an histone acetyltransferase complex.</text>
</comment>
<evidence type="ECO:0000256" key="2">
    <source>
        <dbReference type="ARBA" id="ARBA00010210"/>
    </source>
</evidence>
<keyword evidence="5 14" id="KW-0863">Zinc-finger</keyword>
<evidence type="ECO:0000313" key="19">
    <source>
        <dbReference type="Proteomes" id="UP001362899"/>
    </source>
</evidence>
<feature type="region of interest" description="Disordered" evidence="16">
    <location>
        <begin position="115"/>
        <end position="249"/>
    </location>
</feature>
<dbReference type="Gene3D" id="6.10.140.1740">
    <property type="match status" value="1"/>
</dbReference>
<dbReference type="InterPro" id="IPR019786">
    <property type="entry name" value="Zinc_finger_PHD-type_CS"/>
</dbReference>
<dbReference type="Gene3D" id="3.30.40.10">
    <property type="entry name" value="Zinc/RING finger domain, C3HC4 (zinc finger)"/>
    <property type="match status" value="1"/>
</dbReference>
<dbReference type="GO" id="GO:0006281">
    <property type="term" value="P:DNA repair"/>
    <property type="evidence" value="ECO:0007669"/>
    <property type="project" value="UniProtKB-KW"/>
</dbReference>
<comment type="function">
    <text evidence="12">Component of the NuA4 histone acetyltransferase complex which is involved in transcriptional activation of selected genes principally by acetylation of nucleosomal histone H4 and H2A. The NuA4 complex is also involved in DNA repair. Involved in cell cycle progression and meiosis.</text>
</comment>
<evidence type="ECO:0000256" key="5">
    <source>
        <dbReference type="ARBA" id="ARBA00022771"/>
    </source>
</evidence>
<keyword evidence="19" id="KW-1185">Reference proteome</keyword>
<evidence type="ECO:0000256" key="3">
    <source>
        <dbReference type="ARBA" id="ARBA00022723"/>
    </source>
</evidence>
<evidence type="ECO:0000256" key="6">
    <source>
        <dbReference type="ARBA" id="ARBA00022833"/>
    </source>
</evidence>
<evidence type="ECO:0000313" key="18">
    <source>
        <dbReference type="EMBL" id="GMM52925.1"/>
    </source>
</evidence>
<evidence type="ECO:0000256" key="4">
    <source>
        <dbReference type="ARBA" id="ARBA00022763"/>
    </source>
</evidence>
<dbReference type="AlphaFoldDB" id="A0AAV5RNC0"/>
<feature type="compositionally biased region" description="Basic and acidic residues" evidence="16">
    <location>
        <begin position="145"/>
        <end position="180"/>
    </location>
</feature>